<gene>
    <name evidence="2" type="ORF">HJG63_011790</name>
</gene>
<keyword evidence="3" id="KW-1185">Reference proteome</keyword>
<proteinExistence type="predicted"/>
<comment type="caution">
    <text evidence="2">The sequence shown here is derived from an EMBL/GenBank/DDBJ whole genome shotgun (WGS) entry which is preliminary data.</text>
</comment>
<dbReference type="AlphaFoldDB" id="A0A7J8GBF7"/>
<evidence type="ECO:0000313" key="3">
    <source>
        <dbReference type="Proteomes" id="UP000593571"/>
    </source>
</evidence>
<reference evidence="2 3" key="1">
    <citation type="journal article" date="2020" name="Nature">
        <title>Six reference-quality genomes reveal evolution of bat adaptations.</title>
        <authorList>
            <person name="Jebb D."/>
            <person name="Huang Z."/>
            <person name="Pippel M."/>
            <person name="Hughes G.M."/>
            <person name="Lavrichenko K."/>
            <person name="Devanna P."/>
            <person name="Winkler S."/>
            <person name="Jermiin L.S."/>
            <person name="Skirmuntt E.C."/>
            <person name="Katzourakis A."/>
            <person name="Burkitt-Gray L."/>
            <person name="Ray D.A."/>
            <person name="Sullivan K.A.M."/>
            <person name="Roscito J.G."/>
            <person name="Kirilenko B.M."/>
            <person name="Davalos L.M."/>
            <person name="Corthals A.P."/>
            <person name="Power M.L."/>
            <person name="Jones G."/>
            <person name="Ransome R.D."/>
            <person name="Dechmann D.K.N."/>
            <person name="Locatelli A.G."/>
            <person name="Puechmaille S.J."/>
            <person name="Fedrigo O."/>
            <person name="Jarvis E.D."/>
            <person name="Hiller M."/>
            <person name="Vernes S.C."/>
            <person name="Myers E.W."/>
            <person name="Teeling E.C."/>
        </authorList>
    </citation>
    <scope>NUCLEOTIDE SEQUENCE [LARGE SCALE GENOMIC DNA]</scope>
    <source>
        <strain evidence="2">MRouAeg1</strain>
        <tissue evidence="2">Muscle</tissue>
    </source>
</reference>
<name>A0A7J8GBF7_ROUAE</name>
<accession>A0A7J8GBF7</accession>
<dbReference type="Proteomes" id="UP000593571">
    <property type="component" value="Unassembled WGS sequence"/>
</dbReference>
<sequence length="207" mass="20834">MARGPPCAPLGKPPGRPQGPPAEGRRGMAGGGGGRRAAELVAGVESGSTASSPEPCACPHTPGPVTAGQQGAEEAARWECDPPGLPPGVWCGPTEAPGMGSGKALLLPTKLAPASLVGSQRPRFTDEGSGTPGVVGRARANSTHRPALPASCVLLSGGLVPWASCCLCQWHSGPGWTRRGHSAFESVWSLGTEQLCAHLCPGSEQVA</sequence>
<protein>
    <submittedName>
        <fullName evidence="2">Uncharacterized protein</fullName>
    </submittedName>
</protein>
<feature type="compositionally biased region" description="Pro residues" evidence="1">
    <location>
        <begin position="1"/>
        <end position="20"/>
    </location>
</feature>
<dbReference type="EMBL" id="JACASE010000006">
    <property type="protein sequence ID" value="KAF6457270.1"/>
    <property type="molecule type" value="Genomic_DNA"/>
</dbReference>
<evidence type="ECO:0000313" key="2">
    <source>
        <dbReference type="EMBL" id="KAF6457270.1"/>
    </source>
</evidence>
<feature type="region of interest" description="Disordered" evidence="1">
    <location>
        <begin position="1"/>
        <end position="76"/>
    </location>
</feature>
<organism evidence="2 3">
    <name type="scientific">Rousettus aegyptiacus</name>
    <name type="common">Egyptian fruit bat</name>
    <name type="synonym">Pteropus aegyptiacus</name>
    <dbReference type="NCBI Taxonomy" id="9407"/>
    <lineage>
        <taxon>Eukaryota</taxon>
        <taxon>Metazoa</taxon>
        <taxon>Chordata</taxon>
        <taxon>Craniata</taxon>
        <taxon>Vertebrata</taxon>
        <taxon>Euteleostomi</taxon>
        <taxon>Mammalia</taxon>
        <taxon>Eutheria</taxon>
        <taxon>Laurasiatheria</taxon>
        <taxon>Chiroptera</taxon>
        <taxon>Yinpterochiroptera</taxon>
        <taxon>Pteropodoidea</taxon>
        <taxon>Pteropodidae</taxon>
        <taxon>Rousettinae</taxon>
        <taxon>Rousettus</taxon>
    </lineage>
</organism>
<evidence type="ECO:0000256" key="1">
    <source>
        <dbReference type="SAM" id="MobiDB-lite"/>
    </source>
</evidence>